<dbReference type="Proteomes" id="UP001234297">
    <property type="component" value="Chromosome 2"/>
</dbReference>
<keyword evidence="2" id="KW-1185">Reference proteome</keyword>
<evidence type="ECO:0000313" key="1">
    <source>
        <dbReference type="EMBL" id="KAJ8643855.1"/>
    </source>
</evidence>
<gene>
    <name evidence="1" type="ORF">MRB53_005603</name>
</gene>
<organism evidence="1 2">
    <name type="scientific">Persea americana</name>
    <name type="common">Avocado</name>
    <dbReference type="NCBI Taxonomy" id="3435"/>
    <lineage>
        <taxon>Eukaryota</taxon>
        <taxon>Viridiplantae</taxon>
        <taxon>Streptophyta</taxon>
        <taxon>Embryophyta</taxon>
        <taxon>Tracheophyta</taxon>
        <taxon>Spermatophyta</taxon>
        <taxon>Magnoliopsida</taxon>
        <taxon>Magnoliidae</taxon>
        <taxon>Laurales</taxon>
        <taxon>Lauraceae</taxon>
        <taxon>Persea</taxon>
    </lineage>
</organism>
<sequence length="109" mass="11682">MESSSTSSVSSSTSGANSKFAIIIWCELSFFRSSSVSSSTSHRLQSSSVLPLQSSPGPEFLNIQGPKEAEIKEAVFSLKKCSSLDPNGFTCAFFCATWHIIVNSIVHSV</sequence>
<proteinExistence type="predicted"/>
<dbReference type="EMBL" id="CM056810">
    <property type="protein sequence ID" value="KAJ8643855.1"/>
    <property type="molecule type" value="Genomic_DNA"/>
</dbReference>
<reference evidence="1 2" key="1">
    <citation type="journal article" date="2022" name="Hortic Res">
        <title>A haplotype resolved chromosomal level avocado genome allows analysis of novel avocado genes.</title>
        <authorList>
            <person name="Nath O."/>
            <person name="Fletcher S.J."/>
            <person name="Hayward A."/>
            <person name="Shaw L.M."/>
            <person name="Masouleh A.K."/>
            <person name="Furtado A."/>
            <person name="Henry R.J."/>
            <person name="Mitter N."/>
        </authorList>
    </citation>
    <scope>NUCLEOTIDE SEQUENCE [LARGE SCALE GENOMIC DNA]</scope>
    <source>
        <strain evidence="2">cv. Hass</strain>
    </source>
</reference>
<comment type="caution">
    <text evidence="1">The sequence shown here is derived from an EMBL/GenBank/DDBJ whole genome shotgun (WGS) entry which is preliminary data.</text>
</comment>
<name>A0ACC2MDS7_PERAE</name>
<protein>
    <submittedName>
        <fullName evidence="1">Uncharacterized protein</fullName>
    </submittedName>
</protein>
<accession>A0ACC2MDS7</accession>
<evidence type="ECO:0000313" key="2">
    <source>
        <dbReference type="Proteomes" id="UP001234297"/>
    </source>
</evidence>